<proteinExistence type="predicted"/>
<dbReference type="InterPro" id="IPR011990">
    <property type="entry name" value="TPR-like_helical_dom_sf"/>
</dbReference>
<dbReference type="PROSITE" id="PS51123">
    <property type="entry name" value="OMPA_2"/>
    <property type="match status" value="1"/>
</dbReference>
<comment type="caution">
    <text evidence="6">The sequence shown here is derived from an EMBL/GenBank/DDBJ whole genome shotgun (WGS) entry which is preliminary data.</text>
</comment>
<dbReference type="GO" id="GO:0009279">
    <property type="term" value="C:cell outer membrane"/>
    <property type="evidence" value="ECO:0007669"/>
    <property type="project" value="UniProtKB-SubCell"/>
</dbReference>
<feature type="domain" description="OmpA-like" evidence="5">
    <location>
        <begin position="534"/>
        <end position="655"/>
    </location>
</feature>
<keyword evidence="7" id="KW-1185">Reference proteome</keyword>
<evidence type="ECO:0000313" key="7">
    <source>
        <dbReference type="Proteomes" id="UP000295215"/>
    </source>
</evidence>
<dbReference type="RefSeq" id="WP_133712009.1">
    <property type="nucleotide sequence ID" value="NZ_SOAG01000006.1"/>
</dbReference>
<dbReference type="AlphaFoldDB" id="A0A4R7F8Q2"/>
<gene>
    <name evidence="6" type="ORF">C8P70_10645</name>
</gene>
<name>A0A4R7F8Q2_9FLAO</name>
<dbReference type="Gene3D" id="2.120.10.30">
    <property type="entry name" value="TolB, C-terminal domain"/>
    <property type="match status" value="1"/>
</dbReference>
<evidence type="ECO:0000256" key="4">
    <source>
        <dbReference type="PROSITE-ProRule" id="PRU00473"/>
    </source>
</evidence>
<dbReference type="InterPro" id="IPR006665">
    <property type="entry name" value="OmpA-like"/>
</dbReference>
<dbReference type="InterPro" id="IPR036737">
    <property type="entry name" value="OmpA-like_sf"/>
</dbReference>
<reference evidence="6 7" key="1">
    <citation type="submission" date="2019-03" db="EMBL/GenBank/DDBJ databases">
        <title>Genomic Encyclopedia of Archaeal and Bacterial Type Strains, Phase II (KMG-II): from individual species to whole genera.</title>
        <authorList>
            <person name="Goeker M."/>
        </authorList>
    </citation>
    <scope>NUCLEOTIDE SEQUENCE [LARGE SCALE GENOMIC DNA]</scope>
    <source>
        <strain evidence="6 7">DSM 28213</strain>
    </source>
</reference>
<evidence type="ECO:0000259" key="5">
    <source>
        <dbReference type="PROSITE" id="PS51123"/>
    </source>
</evidence>
<dbReference type="SUPFAM" id="SSF49478">
    <property type="entry name" value="Cna protein B-type domain"/>
    <property type="match status" value="1"/>
</dbReference>
<evidence type="ECO:0000313" key="6">
    <source>
        <dbReference type="EMBL" id="TDS63615.1"/>
    </source>
</evidence>
<dbReference type="Pfam" id="PF00691">
    <property type="entry name" value="OmpA"/>
    <property type="match status" value="1"/>
</dbReference>
<dbReference type="OrthoDB" id="9809364at2"/>
<dbReference type="EMBL" id="SOAG01000006">
    <property type="protein sequence ID" value="TDS63615.1"/>
    <property type="molecule type" value="Genomic_DNA"/>
</dbReference>
<accession>A0A4R7F8Q2</accession>
<dbReference type="PANTHER" id="PTHR30329:SF21">
    <property type="entry name" value="LIPOPROTEIN YIAD-RELATED"/>
    <property type="match status" value="1"/>
</dbReference>
<dbReference type="Pfam" id="PF07676">
    <property type="entry name" value="PD40"/>
    <property type="match status" value="2"/>
</dbReference>
<sequence length="655" mass="75087">MKKNIINIIFTSCILLFFGLQSYAQRTKEKKADNEFDQYAYVDAIKIYEKIAQNGYMNTSILKKLADAYYFNGKLEQAHNWYKELFEGKYEDKGKQLIESEYYYRYAQTLKTVGNYEKSDAVMEEFAALEKWDSRVKIFESNRDYLKEIEAVSDRYEIRSISINSEYSDFGAAILDDQLIFTSARKTRNSSNQIHSWTNENFTSLYSTKINMNGSFGDVKLFSPQLDSKVINESTAVFTQDGNTMYFTRNNASEKGKKRFNKENASLLKIYKSIKQDNGSWSKAEELPFNSDNYNTAHPALTPDDKWLYFVSDREGSYGQSDIYRVPLYATGTYGKLENVGDKINTSGRETFPFISKEGYFYFSSDGRPGLGGLDVYRAKLNVDGSFGEVVNLGSPINSAYDDFGFYIDPLIGKGFISSNRPGGTGSDDIYFFAEKICKKNIQGVVFDKDTHKIISKAEIVLYDSSYRVLDTVISDEQGKYTTEEVNCGLKYRLKTSAENYNTVENTVVLNHIPSVEEVNIGLEKTEREIKVKDDLFKKLQLNPIHFDFDKSLIRPDAEIELIQIVEVMKQYPEMKIEVKSYTDSRGDENYNMKLSQQRAASTADWIIANGIDSSRVHYRGYGETNLINKCAKGVKCSNKEHEQNRRSEFIVSEL</sequence>
<dbReference type="InterPro" id="IPR011042">
    <property type="entry name" value="6-blade_b-propeller_TolB-like"/>
</dbReference>
<keyword evidence="3" id="KW-0998">Cell outer membrane</keyword>
<dbReference type="InterPro" id="IPR050330">
    <property type="entry name" value="Bact_OuterMem_StrucFunc"/>
</dbReference>
<dbReference type="PANTHER" id="PTHR30329">
    <property type="entry name" value="STATOR ELEMENT OF FLAGELLAR MOTOR COMPLEX"/>
    <property type="match status" value="1"/>
</dbReference>
<comment type="subcellular location">
    <subcellularLocation>
        <location evidence="1">Cell outer membrane</location>
    </subcellularLocation>
</comment>
<dbReference type="InterPro" id="IPR011659">
    <property type="entry name" value="WD40"/>
</dbReference>
<dbReference type="InterPro" id="IPR006664">
    <property type="entry name" value="OMP_bac"/>
</dbReference>
<evidence type="ECO:0000256" key="3">
    <source>
        <dbReference type="ARBA" id="ARBA00023237"/>
    </source>
</evidence>
<dbReference type="PRINTS" id="PR01021">
    <property type="entry name" value="OMPADOMAIN"/>
</dbReference>
<keyword evidence="2 4" id="KW-0472">Membrane</keyword>
<dbReference type="CDD" id="cd07185">
    <property type="entry name" value="OmpA_C-like"/>
    <property type="match status" value="1"/>
</dbReference>
<dbReference type="Gene3D" id="2.60.40.1120">
    <property type="entry name" value="Carboxypeptidase-like, regulatory domain"/>
    <property type="match status" value="1"/>
</dbReference>
<dbReference type="SUPFAM" id="SSF103088">
    <property type="entry name" value="OmpA-like"/>
    <property type="match status" value="1"/>
</dbReference>
<dbReference type="Proteomes" id="UP000295215">
    <property type="component" value="Unassembled WGS sequence"/>
</dbReference>
<dbReference type="SUPFAM" id="SSF82171">
    <property type="entry name" value="DPP6 N-terminal domain-like"/>
    <property type="match status" value="1"/>
</dbReference>
<dbReference type="Gene3D" id="3.30.1330.60">
    <property type="entry name" value="OmpA-like domain"/>
    <property type="match status" value="1"/>
</dbReference>
<dbReference type="SUPFAM" id="SSF48452">
    <property type="entry name" value="TPR-like"/>
    <property type="match status" value="1"/>
</dbReference>
<protein>
    <submittedName>
        <fullName evidence="6">WD40 repeat protein</fullName>
    </submittedName>
</protein>
<organism evidence="6 7">
    <name type="scientific">Myroides indicus</name>
    <dbReference type="NCBI Taxonomy" id="1323422"/>
    <lineage>
        <taxon>Bacteria</taxon>
        <taxon>Pseudomonadati</taxon>
        <taxon>Bacteroidota</taxon>
        <taxon>Flavobacteriia</taxon>
        <taxon>Flavobacteriales</taxon>
        <taxon>Flavobacteriaceae</taxon>
        <taxon>Myroides</taxon>
    </lineage>
</organism>
<dbReference type="Gene3D" id="1.25.40.10">
    <property type="entry name" value="Tetratricopeptide repeat domain"/>
    <property type="match status" value="1"/>
</dbReference>
<evidence type="ECO:0000256" key="2">
    <source>
        <dbReference type="ARBA" id="ARBA00023136"/>
    </source>
</evidence>
<evidence type="ECO:0000256" key="1">
    <source>
        <dbReference type="ARBA" id="ARBA00004442"/>
    </source>
</evidence>